<dbReference type="GO" id="GO:0016020">
    <property type="term" value="C:membrane"/>
    <property type="evidence" value="ECO:0007669"/>
    <property type="project" value="UniProtKB-SubCell"/>
</dbReference>
<evidence type="ECO:0000259" key="6">
    <source>
        <dbReference type="PROSITE" id="PS50262"/>
    </source>
</evidence>
<dbReference type="PRINTS" id="PR00237">
    <property type="entry name" value="GPCRRHODOPSN"/>
</dbReference>
<feature type="transmembrane region" description="Helical" evidence="5">
    <location>
        <begin position="164"/>
        <end position="185"/>
    </location>
</feature>
<evidence type="ECO:0000313" key="8">
    <source>
        <dbReference type="Proteomes" id="UP000507470"/>
    </source>
</evidence>
<evidence type="ECO:0000256" key="1">
    <source>
        <dbReference type="ARBA" id="ARBA00004370"/>
    </source>
</evidence>
<dbReference type="SUPFAM" id="SSF81321">
    <property type="entry name" value="Family A G protein-coupled receptor-like"/>
    <property type="match status" value="1"/>
</dbReference>
<protein>
    <recommendedName>
        <fullName evidence="6">G-protein coupled receptors family 1 profile domain-containing protein</fullName>
    </recommendedName>
</protein>
<accession>A0A6J8EPX5</accession>
<evidence type="ECO:0000313" key="7">
    <source>
        <dbReference type="EMBL" id="CAC5421131.1"/>
    </source>
</evidence>
<evidence type="ECO:0000256" key="2">
    <source>
        <dbReference type="ARBA" id="ARBA00022692"/>
    </source>
</evidence>
<dbReference type="InterPro" id="IPR017452">
    <property type="entry name" value="GPCR_Rhodpsn_7TM"/>
</dbReference>
<evidence type="ECO:0000256" key="5">
    <source>
        <dbReference type="SAM" id="Phobius"/>
    </source>
</evidence>
<name>A0A6J8EPX5_MYTCO</name>
<dbReference type="OrthoDB" id="5962323at2759"/>
<dbReference type="GO" id="GO:0004930">
    <property type="term" value="F:G protein-coupled receptor activity"/>
    <property type="evidence" value="ECO:0007669"/>
    <property type="project" value="InterPro"/>
</dbReference>
<feature type="transmembrane region" description="Helical" evidence="5">
    <location>
        <begin position="219"/>
        <end position="241"/>
    </location>
</feature>
<reference evidence="7 8" key="1">
    <citation type="submission" date="2020-06" db="EMBL/GenBank/DDBJ databases">
        <authorList>
            <person name="Li R."/>
            <person name="Bekaert M."/>
        </authorList>
    </citation>
    <scope>NUCLEOTIDE SEQUENCE [LARGE SCALE GENOMIC DNA]</scope>
    <source>
        <strain evidence="8">wild</strain>
    </source>
</reference>
<sequence>MKHNAEANQTAQLLDMINKTMNLSSNFSTEIGLHVLPNVKGYLVIVNGYVVPILAIVVLIANVIVILVLRRQQTYGASQAGLVSVAISDTLTLLLPAPFYFYQYALHHYYVDYVLCEPVDWISIYLPTITHTASIWLTVLLTAQRYLYVCHPFVARELCTLRNTTISITLTYVIACLTHLVRAFVIDYYQFDYFDPTRNTSATTCDRGYKEWLDPDTYMGVYMMIRIVLIQFVPCIVLIVLNVRIVHGLQDVVNKKMRLHNKSESSISAVKENTRVTIMIVFMAAVTLLVELPSGIILSFYVSPYITTVQVFDVNTLNSMQIIANLVIIFSYPMNFFIYCSMSAEFKQTLYALCFGCCNSRKKNGNFGNNSTHHYELTANNI</sequence>
<organism evidence="7 8">
    <name type="scientific">Mytilus coruscus</name>
    <name type="common">Sea mussel</name>
    <dbReference type="NCBI Taxonomy" id="42192"/>
    <lineage>
        <taxon>Eukaryota</taxon>
        <taxon>Metazoa</taxon>
        <taxon>Spiralia</taxon>
        <taxon>Lophotrochozoa</taxon>
        <taxon>Mollusca</taxon>
        <taxon>Bivalvia</taxon>
        <taxon>Autobranchia</taxon>
        <taxon>Pteriomorphia</taxon>
        <taxon>Mytilida</taxon>
        <taxon>Mytiloidea</taxon>
        <taxon>Mytilidae</taxon>
        <taxon>Mytilinae</taxon>
        <taxon>Mytilus</taxon>
    </lineage>
</organism>
<feature type="transmembrane region" description="Helical" evidence="5">
    <location>
        <begin position="122"/>
        <end position="143"/>
    </location>
</feature>
<dbReference type="Pfam" id="PF00001">
    <property type="entry name" value="7tm_1"/>
    <property type="match status" value="1"/>
</dbReference>
<feature type="transmembrane region" description="Helical" evidence="5">
    <location>
        <begin position="276"/>
        <end position="302"/>
    </location>
</feature>
<feature type="transmembrane region" description="Helical" evidence="5">
    <location>
        <begin position="322"/>
        <end position="340"/>
    </location>
</feature>
<dbReference type="InterPro" id="IPR000276">
    <property type="entry name" value="GPCR_Rhodpsn"/>
</dbReference>
<evidence type="ECO:0000256" key="4">
    <source>
        <dbReference type="ARBA" id="ARBA00023136"/>
    </source>
</evidence>
<comment type="subcellular location">
    <subcellularLocation>
        <location evidence="1">Membrane</location>
    </subcellularLocation>
</comment>
<proteinExistence type="predicted"/>
<dbReference type="PANTHER" id="PTHR47023:SF1">
    <property type="entry name" value="SEX PEPTIDE RECEPTOR"/>
    <property type="match status" value="1"/>
</dbReference>
<dbReference type="PANTHER" id="PTHR47023">
    <property type="entry name" value="SEX PEPTIDE RECEPTOR"/>
    <property type="match status" value="1"/>
</dbReference>
<dbReference type="Proteomes" id="UP000507470">
    <property type="component" value="Unassembled WGS sequence"/>
</dbReference>
<dbReference type="Gene3D" id="1.20.1070.10">
    <property type="entry name" value="Rhodopsin 7-helix transmembrane proteins"/>
    <property type="match status" value="1"/>
</dbReference>
<keyword evidence="3 5" id="KW-1133">Transmembrane helix</keyword>
<dbReference type="CDD" id="cd14978">
    <property type="entry name" value="7tmA_FMRFamide_R-like"/>
    <property type="match status" value="1"/>
</dbReference>
<keyword evidence="2 5" id="KW-0812">Transmembrane</keyword>
<dbReference type="EMBL" id="CACVKT020009209">
    <property type="protein sequence ID" value="CAC5421131.1"/>
    <property type="molecule type" value="Genomic_DNA"/>
</dbReference>
<dbReference type="AlphaFoldDB" id="A0A6J8EPX5"/>
<feature type="domain" description="G-protein coupled receptors family 1 profile" evidence="6">
    <location>
        <begin position="61"/>
        <end position="339"/>
    </location>
</feature>
<gene>
    <name evidence="7" type="ORF">MCOR_53282</name>
</gene>
<keyword evidence="8" id="KW-1185">Reference proteome</keyword>
<evidence type="ECO:0000256" key="3">
    <source>
        <dbReference type="ARBA" id="ARBA00022989"/>
    </source>
</evidence>
<dbReference type="InterPro" id="IPR053071">
    <property type="entry name" value="GPCR1-related_rcpt"/>
</dbReference>
<feature type="transmembrane region" description="Helical" evidence="5">
    <location>
        <begin position="81"/>
        <end position="102"/>
    </location>
</feature>
<feature type="transmembrane region" description="Helical" evidence="5">
    <location>
        <begin position="42"/>
        <end position="69"/>
    </location>
</feature>
<dbReference type="PROSITE" id="PS50262">
    <property type="entry name" value="G_PROTEIN_RECEP_F1_2"/>
    <property type="match status" value="1"/>
</dbReference>
<keyword evidence="4 5" id="KW-0472">Membrane</keyword>